<keyword evidence="4" id="KW-0694">RNA-binding</keyword>
<dbReference type="GO" id="GO:0022625">
    <property type="term" value="C:cytosolic large ribosomal subunit"/>
    <property type="evidence" value="ECO:0007669"/>
    <property type="project" value="TreeGrafter"/>
</dbReference>
<dbReference type="GO" id="GO:0003735">
    <property type="term" value="F:structural constituent of ribosome"/>
    <property type="evidence" value="ECO:0007669"/>
    <property type="project" value="InterPro"/>
</dbReference>
<dbReference type="Gene3D" id="3.100.10.10">
    <property type="match status" value="1"/>
</dbReference>
<evidence type="ECO:0000313" key="9">
    <source>
        <dbReference type="Proteomes" id="UP000027284"/>
    </source>
</evidence>
<dbReference type="AlphaFoldDB" id="A0A062Y2L9"/>
<dbReference type="GO" id="GO:0019843">
    <property type="term" value="F:rRNA binding"/>
    <property type="evidence" value="ECO:0007669"/>
    <property type="project" value="UniProtKB-UniRule"/>
</dbReference>
<evidence type="ECO:0000259" key="7">
    <source>
        <dbReference type="Pfam" id="PF00828"/>
    </source>
</evidence>
<dbReference type="STRING" id="1312852.EG19_09575"/>
<comment type="function">
    <text evidence="4">Binds to the 23S rRNA.</text>
</comment>
<comment type="caution">
    <text evidence="8">The sequence shown here is derived from an EMBL/GenBank/DDBJ whole genome shotgun (WGS) entry which is preliminary data.</text>
</comment>
<dbReference type="PROSITE" id="PS00475">
    <property type="entry name" value="RIBOSOMAL_L15"/>
    <property type="match status" value="1"/>
</dbReference>
<dbReference type="PANTHER" id="PTHR12934:SF11">
    <property type="entry name" value="LARGE RIBOSOMAL SUBUNIT PROTEIN UL15M"/>
    <property type="match status" value="1"/>
</dbReference>
<dbReference type="NCBIfam" id="TIGR01071">
    <property type="entry name" value="rplO_bact"/>
    <property type="match status" value="1"/>
</dbReference>
<dbReference type="InterPro" id="IPR001196">
    <property type="entry name" value="Ribosomal_uL15_CS"/>
</dbReference>
<evidence type="ECO:0000256" key="2">
    <source>
        <dbReference type="ARBA" id="ARBA00022980"/>
    </source>
</evidence>
<keyword evidence="4" id="KW-0699">rRNA-binding</keyword>
<dbReference type="InterPro" id="IPR030878">
    <property type="entry name" value="Ribosomal_uL15"/>
</dbReference>
<sequence>MELSNLTPRKGATKDRKRVGRGPGSGHGKTAGRGHKGALSRSGTRRRRNFEGGQMPLVRRLPKRGFTNIFAKEMAIVNLEQLERFPAGTEVTPELLVAEGLVKKLGDGVKILAKGQITRPLVVKAHKFSAQAKAAIEAAGGRCEVLAP</sequence>
<proteinExistence type="inferred from homology"/>
<dbReference type="PANTHER" id="PTHR12934">
    <property type="entry name" value="50S RIBOSOMAL PROTEIN L15"/>
    <property type="match status" value="1"/>
</dbReference>
<dbReference type="InterPro" id="IPR021131">
    <property type="entry name" value="Ribosomal_uL15/eL18"/>
</dbReference>
<organism evidence="8 9">
    <name type="scientific">Thermoanaerobaculum aquaticum</name>
    <dbReference type="NCBI Taxonomy" id="1312852"/>
    <lineage>
        <taxon>Bacteria</taxon>
        <taxon>Pseudomonadati</taxon>
        <taxon>Acidobacteriota</taxon>
        <taxon>Thermoanaerobaculia</taxon>
        <taxon>Thermoanaerobaculales</taxon>
        <taxon>Thermoanaerobaculaceae</taxon>
        <taxon>Thermoanaerobaculum</taxon>
    </lineage>
</organism>
<keyword evidence="2 4" id="KW-0689">Ribosomal protein</keyword>
<reference evidence="8 9" key="1">
    <citation type="submission" date="2014-04" db="EMBL/GenBank/DDBJ databases">
        <title>The Genome Sequence of Thermoanaerobaculum aquaticum MP-01, The First Cultivated Group 23 Acidobacterium.</title>
        <authorList>
            <person name="Stamps B.W."/>
            <person name="Losey N.A."/>
            <person name="Lawson P.A."/>
            <person name="Stevenson B.S."/>
        </authorList>
    </citation>
    <scope>NUCLEOTIDE SEQUENCE [LARGE SCALE GENOMIC DNA]</scope>
    <source>
        <strain evidence="8 9">MP-01</strain>
    </source>
</reference>
<evidence type="ECO:0000256" key="5">
    <source>
        <dbReference type="RuleBase" id="RU003888"/>
    </source>
</evidence>
<evidence type="ECO:0000256" key="3">
    <source>
        <dbReference type="ARBA" id="ARBA00023274"/>
    </source>
</evidence>
<feature type="region of interest" description="Disordered" evidence="6">
    <location>
        <begin position="1"/>
        <end position="56"/>
    </location>
</feature>
<dbReference type="EMBL" id="JMFG01000005">
    <property type="protein sequence ID" value="KDA54666.1"/>
    <property type="molecule type" value="Genomic_DNA"/>
</dbReference>
<dbReference type="Proteomes" id="UP000027284">
    <property type="component" value="Unassembled WGS sequence"/>
</dbReference>
<evidence type="ECO:0000256" key="1">
    <source>
        <dbReference type="ARBA" id="ARBA00007320"/>
    </source>
</evidence>
<dbReference type="Pfam" id="PF00828">
    <property type="entry name" value="Ribosomal_L27A"/>
    <property type="match status" value="1"/>
</dbReference>
<comment type="similarity">
    <text evidence="1 4 5">Belongs to the universal ribosomal protein uL15 family.</text>
</comment>
<gene>
    <name evidence="4" type="primary">rplO</name>
    <name evidence="8" type="ORF">EG19_09575</name>
</gene>
<feature type="domain" description="Large ribosomal subunit protein uL15/eL18" evidence="7">
    <location>
        <begin position="76"/>
        <end position="144"/>
    </location>
</feature>
<dbReference type="InterPro" id="IPR005749">
    <property type="entry name" value="Ribosomal_uL15_bac-type"/>
</dbReference>
<keyword evidence="3 4" id="KW-0687">Ribonucleoprotein</keyword>
<dbReference type="RefSeq" id="WP_038046806.1">
    <property type="nucleotide sequence ID" value="NZ_JMFG01000005.1"/>
</dbReference>
<evidence type="ECO:0000256" key="6">
    <source>
        <dbReference type="SAM" id="MobiDB-lite"/>
    </source>
</evidence>
<feature type="compositionally biased region" description="Basic residues" evidence="6">
    <location>
        <begin position="30"/>
        <end position="48"/>
    </location>
</feature>
<dbReference type="OrthoDB" id="9810293at2"/>
<dbReference type="GO" id="GO:0006412">
    <property type="term" value="P:translation"/>
    <property type="evidence" value="ECO:0007669"/>
    <property type="project" value="UniProtKB-UniRule"/>
</dbReference>
<evidence type="ECO:0000256" key="4">
    <source>
        <dbReference type="HAMAP-Rule" id="MF_01341"/>
    </source>
</evidence>
<evidence type="ECO:0000313" key="8">
    <source>
        <dbReference type="EMBL" id="KDA54666.1"/>
    </source>
</evidence>
<keyword evidence="9" id="KW-1185">Reference proteome</keyword>
<accession>A0A062Y2L9</accession>
<dbReference type="SUPFAM" id="SSF52080">
    <property type="entry name" value="Ribosomal proteins L15p and L18e"/>
    <property type="match status" value="1"/>
</dbReference>
<dbReference type="InterPro" id="IPR036227">
    <property type="entry name" value="Ribosomal_uL15/eL18_sf"/>
</dbReference>
<comment type="subunit">
    <text evidence="4">Part of the 50S ribosomal subunit.</text>
</comment>
<name>A0A062Y2L9_9BACT</name>
<protein>
    <recommendedName>
        <fullName evidence="4">Large ribosomal subunit protein uL15</fullName>
    </recommendedName>
</protein>
<dbReference type="HAMAP" id="MF_01341">
    <property type="entry name" value="Ribosomal_uL15"/>
    <property type="match status" value="1"/>
</dbReference>